<comment type="caution">
    <text evidence="1">The sequence shown here is derived from an EMBL/GenBank/DDBJ whole genome shotgun (WGS) entry which is preliminary data.</text>
</comment>
<gene>
    <name evidence="1" type="ORF">LITE_LOCUS6424</name>
</gene>
<sequence>MYAVCPEDSLDKTRSRVRRASTTSGCRSKWSPLTSGGGEETLASVEAYFAERSYAGEMWERCGKRGYWVYGEEEARGYVRRKDRPLNLSFLEQIQLIVSSSSSSPDDGEL</sequence>
<proteinExistence type="predicted"/>
<protein>
    <submittedName>
        <fullName evidence="1">Uncharacterized protein</fullName>
    </submittedName>
</protein>
<keyword evidence="2" id="KW-1185">Reference proteome</keyword>
<reference evidence="1" key="1">
    <citation type="submission" date="2022-08" db="EMBL/GenBank/DDBJ databases">
        <authorList>
            <person name="Gutierrez-Valencia J."/>
        </authorList>
    </citation>
    <scope>NUCLEOTIDE SEQUENCE</scope>
</reference>
<accession>A0AAV0HWV5</accession>
<dbReference type="AlphaFoldDB" id="A0AAV0HWV5"/>
<organism evidence="1 2">
    <name type="scientific">Linum tenue</name>
    <dbReference type="NCBI Taxonomy" id="586396"/>
    <lineage>
        <taxon>Eukaryota</taxon>
        <taxon>Viridiplantae</taxon>
        <taxon>Streptophyta</taxon>
        <taxon>Embryophyta</taxon>
        <taxon>Tracheophyta</taxon>
        <taxon>Spermatophyta</taxon>
        <taxon>Magnoliopsida</taxon>
        <taxon>eudicotyledons</taxon>
        <taxon>Gunneridae</taxon>
        <taxon>Pentapetalae</taxon>
        <taxon>rosids</taxon>
        <taxon>fabids</taxon>
        <taxon>Malpighiales</taxon>
        <taxon>Linaceae</taxon>
        <taxon>Linum</taxon>
    </lineage>
</organism>
<dbReference type="Proteomes" id="UP001154282">
    <property type="component" value="Unassembled WGS sequence"/>
</dbReference>
<name>A0AAV0HWV5_9ROSI</name>
<evidence type="ECO:0000313" key="1">
    <source>
        <dbReference type="EMBL" id="CAI0389755.1"/>
    </source>
</evidence>
<dbReference type="EMBL" id="CAMGYJ010000003">
    <property type="protein sequence ID" value="CAI0389755.1"/>
    <property type="molecule type" value="Genomic_DNA"/>
</dbReference>
<evidence type="ECO:0000313" key="2">
    <source>
        <dbReference type="Proteomes" id="UP001154282"/>
    </source>
</evidence>